<evidence type="ECO:0000313" key="3">
    <source>
        <dbReference type="Proteomes" id="UP000295388"/>
    </source>
</evidence>
<evidence type="ECO:0000313" key="2">
    <source>
        <dbReference type="EMBL" id="TDO36383.1"/>
    </source>
</evidence>
<dbReference type="InterPro" id="IPR011041">
    <property type="entry name" value="Quinoprot_gluc/sorb_DH_b-prop"/>
</dbReference>
<protein>
    <recommendedName>
        <fullName evidence="4">Pyrroloquinoline-quinone binding quinoprotein</fullName>
    </recommendedName>
</protein>
<keyword evidence="1" id="KW-0732">Signal</keyword>
<sequence length="654" mass="69149">MRPVRTLLAVLALLGTTLAGAQPASAAPVLEQLPPLPLNSVTTPGGAVVTGPDGISYLYTVSTVAAGSALFSVIDTRNGTRKHQVPLPGALGTWAVTATPDGTAYIGSYSSGKAFRWNWGAATATDLGVPVAGETFIWAVATDGSGRLYGGTSPGGKLFRYDPKTGVVRDYGQLVAGEQFVRSLAIAPDGTVYAGIGAHAHVVEVNPETGAKTPLAHPAGIDTNQFAYDIRVSGNYLAVRFAASAAEGELWLYDLTKAAWTKQIPGVTGIGLVADRNQLYVVRAGDVTAIDLCSGTTRVVAHIESNSLLHAVGVVSGRDLLVKANTGGAFWRVNLSSGNVRTFQAALTEQPTAVQSLAVGPDGKVYGSGYLSGGLASFDPATRTMVGRKGVGQMEGMVTVGNKLYLGEYPKALIYEYDPAQPWAPGTNPRKVLDLSGEHQDRPFAMIDAGGILAVGTVPTSGVLGGTLAFYNPADGSSRVLTNVVPTHSIVGLAYSNGVVYGTTSVWGGNGIDAAEYDAKLVAVDVATGAVQYTTVPVPGERAISGLTVDGNGHIWGYSTCKVFEFDPVQRKTLRTAQYCTYNWDTVHHVWRDAFLYFDATDGYLYGKAQAKVFRINRSTLAYEQLVRPISVLTQAPNRDLYMSRESNFYVYRK</sequence>
<name>A0A4R6JJL2_9ACTN</name>
<dbReference type="InterPro" id="IPR015943">
    <property type="entry name" value="WD40/YVTN_repeat-like_dom_sf"/>
</dbReference>
<feature type="signal peptide" evidence="1">
    <location>
        <begin position="1"/>
        <end position="26"/>
    </location>
</feature>
<dbReference type="AlphaFoldDB" id="A0A4R6JJL2"/>
<reference evidence="2 3" key="1">
    <citation type="submission" date="2019-03" db="EMBL/GenBank/DDBJ databases">
        <title>Genomic Encyclopedia of Type Strains, Phase III (KMG-III): the genomes of soil and plant-associated and newly described type strains.</title>
        <authorList>
            <person name="Whitman W."/>
        </authorList>
    </citation>
    <scope>NUCLEOTIDE SEQUENCE [LARGE SCALE GENOMIC DNA]</scope>
    <source>
        <strain evidence="2 3">VKM Ac-2527</strain>
    </source>
</reference>
<feature type="chain" id="PRO_5020808158" description="Pyrroloquinoline-quinone binding quinoprotein" evidence="1">
    <location>
        <begin position="27"/>
        <end position="654"/>
    </location>
</feature>
<dbReference type="PANTHER" id="PTHR40274:SF3">
    <property type="entry name" value="VIRGINIAMYCIN B LYASE"/>
    <property type="match status" value="1"/>
</dbReference>
<accession>A0A4R6JJL2</accession>
<evidence type="ECO:0000256" key="1">
    <source>
        <dbReference type="SAM" id="SignalP"/>
    </source>
</evidence>
<dbReference type="InterPro" id="IPR051344">
    <property type="entry name" value="Vgb"/>
</dbReference>
<dbReference type="SUPFAM" id="SSF50969">
    <property type="entry name" value="YVTN repeat-like/Quinoprotein amine dehydrogenase"/>
    <property type="match status" value="1"/>
</dbReference>
<proteinExistence type="predicted"/>
<gene>
    <name evidence="2" type="ORF">EV643_120115</name>
</gene>
<dbReference type="Proteomes" id="UP000295388">
    <property type="component" value="Unassembled WGS sequence"/>
</dbReference>
<dbReference type="EMBL" id="SNWQ01000020">
    <property type="protein sequence ID" value="TDO36383.1"/>
    <property type="molecule type" value="Genomic_DNA"/>
</dbReference>
<organism evidence="2 3">
    <name type="scientific">Kribbella caucasensis</name>
    <dbReference type="NCBI Taxonomy" id="2512215"/>
    <lineage>
        <taxon>Bacteria</taxon>
        <taxon>Bacillati</taxon>
        <taxon>Actinomycetota</taxon>
        <taxon>Actinomycetes</taxon>
        <taxon>Propionibacteriales</taxon>
        <taxon>Kribbellaceae</taxon>
        <taxon>Kribbella</taxon>
    </lineage>
</organism>
<dbReference type="OrthoDB" id="57332at2"/>
<dbReference type="Gene3D" id="2.130.10.10">
    <property type="entry name" value="YVTN repeat-like/Quinoprotein amine dehydrogenase"/>
    <property type="match status" value="2"/>
</dbReference>
<comment type="caution">
    <text evidence="2">The sequence shown here is derived from an EMBL/GenBank/DDBJ whole genome shotgun (WGS) entry which is preliminary data.</text>
</comment>
<dbReference type="RefSeq" id="WP_133804138.1">
    <property type="nucleotide sequence ID" value="NZ_SNWQ01000020.1"/>
</dbReference>
<dbReference type="SUPFAM" id="SSF101898">
    <property type="entry name" value="NHL repeat"/>
    <property type="match status" value="1"/>
</dbReference>
<keyword evidence="3" id="KW-1185">Reference proteome</keyword>
<dbReference type="InterPro" id="IPR011044">
    <property type="entry name" value="Quino_amine_DH_bsu"/>
</dbReference>
<evidence type="ECO:0008006" key="4">
    <source>
        <dbReference type="Google" id="ProtNLM"/>
    </source>
</evidence>
<dbReference type="PANTHER" id="PTHR40274">
    <property type="entry name" value="VIRGINIAMYCIN B LYASE"/>
    <property type="match status" value="1"/>
</dbReference>
<dbReference type="SUPFAM" id="SSF50952">
    <property type="entry name" value="Soluble quinoprotein glucose dehydrogenase"/>
    <property type="match status" value="1"/>
</dbReference>